<feature type="non-terminal residue" evidence="1">
    <location>
        <position position="397"/>
    </location>
</feature>
<dbReference type="AlphaFoldDB" id="A0A7J9MTG7"/>
<comment type="caution">
    <text evidence="1">The sequence shown here is derived from an EMBL/GenBank/DDBJ whole genome shotgun (WGS) entry which is preliminary data.</text>
</comment>
<dbReference type="EMBL" id="JABFAF010000013">
    <property type="protein sequence ID" value="MBA0873659.1"/>
    <property type="molecule type" value="Genomic_DNA"/>
</dbReference>
<proteinExistence type="predicted"/>
<dbReference type="Pfam" id="PF03140">
    <property type="entry name" value="DUF247"/>
    <property type="match status" value="1"/>
</dbReference>
<dbReference type="PANTHER" id="PTHR31170:SF25">
    <property type="entry name" value="BNAA09G04570D PROTEIN"/>
    <property type="match status" value="1"/>
</dbReference>
<reference evidence="1 2" key="1">
    <citation type="journal article" date="2019" name="Genome Biol. Evol.">
        <title>Insights into the evolution of the New World diploid cottons (Gossypium, subgenus Houzingenia) based on genome sequencing.</title>
        <authorList>
            <person name="Grover C.E."/>
            <person name="Arick M.A. 2nd"/>
            <person name="Thrash A."/>
            <person name="Conover J.L."/>
            <person name="Sanders W.S."/>
            <person name="Peterson D.G."/>
            <person name="Frelichowski J.E."/>
            <person name="Scheffler J.A."/>
            <person name="Scheffler B.E."/>
            <person name="Wendel J.F."/>
        </authorList>
    </citation>
    <scope>NUCLEOTIDE SEQUENCE [LARGE SCALE GENOMIC DNA]</scope>
    <source>
        <strain evidence="1">1</strain>
        <tissue evidence="1">Leaf</tissue>
    </source>
</reference>
<protein>
    <submittedName>
        <fullName evidence="1">Uncharacterized protein</fullName>
    </submittedName>
</protein>
<sequence>ESFIIFKVPRRLREVNEKAYELNAISVGPYHYGNPYLARMEYLKKKLFEKFAEEHHLGLDQFREAMKHMEGKTRKCYERPLPPDLEVVGNFVDMMVYDGCFVVHLILEGDPDCFSELRRLGRHISDEIFQDLLFLENQLPFFVLLKLYSMIIPNSGPRGHFNDLATSALKFFGKDSSSLPKKTTTRHLLDLVHTTFQPSEIPAKVVKKVPCCFPKNKVKSSQNSMPSATELEDAGIHLLSVPIPEMQIQEQWKECMFGITFDNGTKELKIPTLQVDDSTERLFRNYMAYEQFLPREVPTYFVDYVVFIDDLLNTSKDVELLRKRRIFVNLLGNDEAVTQMFNKMGGSISYNAEKFYYKDIASQVNEHCKKDWNIWKAKLKKDYFNTPWSLVSFLAAL</sequence>
<dbReference type="Proteomes" id="UP000593576">
    <property type="component" value="Unassembled WGS sequence"/>
</dbReference>
<evidence type="ECO:0000313" key="1">
    <source>
        <dbReference type="EMBL" id="MBA0873659.1"/>
    </source>
</evidence>
<gene>
    <name evidence="1" type="ORF">Goshw_005465</name>
</gene>
<organism evidence="1 2">
    <name type="scientific">Gossypium schwendimanii</name>
    <name type="common">Cotton</name>
    <dbReference type="NCBI Taxonomy" id="34291"/>
    <lineage>
        <taxon>Eukaryota</taxon>
        <taxon>Viridiplantae</taxon>
        <taxon>Streptophyta</taxon>
        <taxon>Embryophyta</taxon>
        <taxon>Tracheophyta</taxon>
        <taxon>Spermatophyta</taxon>
        <taxon>Magnoliopsida</taxon>
        <taxon>eudicotyledons</taxon>
        <taxon>Gunneridae</taxon>
        <taxon>Pentapetalae</taxon>
        <taxon>rosids</taxon>
        <taxon>malvids</taxon>
        <taxon>Malvales</taxon>
        <taxon>Malvaceae</taxon>
        <taxon>Malvoideae</taxon>
        <taxon>Gossypium</taxon>
    </lineage>
</organism>
<evidence type="ECO:0000313" key="2">
    <source>
        <dbReference type="Proteomes" id="UP000593576"/>
    </source>
</evidence>
<feature type="non-terminal residue" evidence="1">
    <location>
        <position position="1"/>
    </location>
</feature>
<dbReference type="PANTHER" id="PTHR31170">
    <property type="entry name" value="BNAC04G53230D PROTEIN"/>
    <property type="match status" value="1"/>
</dbReference>
<dbReference type="OrthoDB" id="672127at2759"/>
<accession>A0A7J9MTG7</accession>
<keyword evidence="2" id="KW-1185">Reference proteome</keyword>
<name>A0A7J9MTG7_GOSSC</name>
<dbReference type="InterPro" id="IPR004158">
    <property type="entry name" value="DUF247_pln"/>
</dbReference>